<dbReference type="GO" id="GO:0046872">
    <property type="term" value="F:metal ion binding"/>
    <property type="evidence" value="ECO:0007669"/>
    <property type="project" value="UniProtKB-KW"/>
</dbReference>
<feature type="domain" description="Peptidase M20 dimerisation" evidence="3">
    <location>
        <begin position="194"/>
        <end position="289"/>
    </location>
</feature>
<protein>
    <submittedName>
        <fullName evidence="4">M20/M25/M40 family metallo-hydrolase</fullName>
    </submittedName>
</protein>
<dbReference type="Gene3D" id="3.30.70.360">
    <property type="match status" value="1"/>
</dbReference>
<dbReference type="GO" id="GO:0016787">
    <property type="term" value="F:hydrolase activity"/>
    <property type="evidence" value="ECO:0007669"/>
    <property type="project" value="UniProtKB-KW"/>
</dbReference>
<evidence type="ECO:0000313" key="4">
    <source>
        <dbReference type="EMBL" id="MQY47027.1"/>
    </source>
</evidence>
<accession>A0A6A8AAU2</accession>
<keyword evidence="2 4" id="KW-0378">Hydrolase</keyword>
<proteinExistence type="predicted"/>
<comment type="caution">
    <text evidence="4">The sequence shown here is derived from an EMBL/GenBank/DDBJ whole genome shotgun (WGS) entry which is preliminary data.</text>
</comment>
<dbReference type="Pfam" id="PF07687">
    <property type="entry name" value="M20_dimer"/>
    <property type="match status" value="1"/>
</dbReference>
<dbReference type="Gene3D" id="3.40.630.10">
    <property type="entry name" value="Zn peptidases"/>
    <property type="match status" value="1"/>
</dbReference>
<keyword evidence="5" id="KW-1185">Reference proteome</keyword>
<organism evidence="4 5">
    <name type="scientific">Endobacterium cereale</name>
    <dbReference type="NCBI Taxonomy" id="2663029"/>
    <lineage>
        <taxon>Bacteria</taxon>
        <taxon>Pseudomonadati</taxon>
        <taxon>Pseudomonadota</taxon>
        <taxon>Alphaproteobacteria</taxon>
        <taxon>Hyphomicrobiales</taxon>
        <taxon>Rhizobiaceae</taxon>
        <taxon>Endobacterium</taxon>
    </lineage>
</organism>
<evidence type="ECO:0000259" key="3">
    <source>
        <dbReference type="Pfam" id="PF07687"/>
    </source>
</evidence>
<dbReference type="EMBL" id="WIXI01000043">
    <property type="protein sequence ID" value="MQY47027.1"/>
    <property type="molecule type" value="Genomic_DNA"/>
</dbReference>
<dbReference type="AlphaFoldDB" id="A0A6A8AAU2"/>
<dbReference type="SUPFAM" id="SSF53187">
    <property type="entry name" value="Zn-dependent exopeptidases"/>
    <property type="match status" value="1"/>
</dbReference>
<dbReference type="InterPro" id="IPR036264">
    <property type="entry name" value="Bact_exopeptidase_dim_dom"/>
</dbReference>
<name>A0A6A8AAU2_9HYPH</name>
<evidence type="ECO:0000256" key="1">
    <source>
        <dbReference type="ARBA" id="ARBA00022723"/>
    </source>
</evidence>
<dbReference type="InterPro" id="IPR002933">
    <property type="entry name" value="Peptidase_M20"/>
</dbReference>
<dbReference type="Proteomes" id="UP000435138">
    <property type="component" value="Unassembled WGS sequence"/>
</dbReference>
<gene>
    <name evidence="4" type="ORF">GAO09_13395</name>
</gene>
<keyword evidence="1" id="KW-0479">Metal-binding</keyword>
<sequence>MTNDVTQRVLDHAGFRQALDHIDAGYDRFVEELITLTEIPAPPFKEERKAATYLEMMRQAGLEDVASDEIGNVCGLIRGTGNDGYLVVAAHLDTVFPEGTDVTVRREGTKLFAPGIGDDTRGLSANLTLMRAIKQSGIRPKKTILFVGDVGEEGKGDLRGIRHLFAEGKYRDRIDAFVSVDGPETARIVNQAVGSYRYRVTFDGPGGHSYGAFGTVNPAYAMAEVLTGLSKLHLPKEPKTTATPSVFGGGTSINATPENVWFELDLRSVSQTELDRIDGEFHAMLGKAVEAENARADTTAGEVTVEAKRIGHRPAGAVAANAPIITSSIDAVKAFGFEPRLMASSTDANIPISLGVPAVCIGSGAGPHTGGRVHSVEEWIDVEREGQLKSLHALLAVVLSITDLED</sequence>
<dbReference type="RefSeq" id="WP_153354504.1">
    <property type="nucleotide sequence ID" value="NZ_JAYKOO010000002.1"/>
</dbReference>
<dbReference type="PANTHER" id="PTHR43808">
    <property type="entry name" value="ACETYLORNITHINE DEACETYLASE"/>
    <property type="match status" value="1"/>
</dbReference>
<dbReference type="PANTHER" id="PTHR43808:SF17">
    <property type="entry name" value="PEPTIDASE M20"/>
    <property type="match status" value="1"/>
</dbReference>
<evidence type="ECO:0000256" key="2">
    <source>
        <dbReference type="ARBA" id="ARBA00022801"/>
    </source>
</evidence>
<dbReference type="SUPFAM" id="SSF55031">
    <property type="entry name" value="Bacterial exopeptidase dimerisation domain"/>
    <property type="match status" value="1"/>
</dbReference>
<dbReference type="InterPro" id="IPR011650">
    <property type="entry name" value="Peptidase_M20_dimer"/>
</dbReference>
<dbReference type="InterPro" id="IPR050072">
    <property type="entry name" value="Peptidase_M20A"/>
</dbReference>
<evidence type="ECO:0000313" key="5">
    <source>
        <dbReference type="Proteomes" id="UP000435138"/>
    </source>
</evidence>
<dbReference type="Pfam" id="PF01546">
    <property type="entry name" value="Peptidase_M20"/>
    <property type="match status" value="1"/>
</dbReference>
<reference evidence="4 5" key="1">
    <citation type="submission" date="2019-11" db="EMBL/GenBank/DDBJ databases">
        <title>Genome analysis of Rhizobacterium cereale a novel genus and species isolated from maize roots in North Spain.</title>
        <authorList>
            <person name="Menendez E."/>
            <person name="Flores-Felix J.D."/>
            <person name="Ramirez-Bahena M.-H."/>
            <person name="Igual J.M."/>
            <person name="Garcia-Fraile P."/>
            <person name="Peix A."/>
            <person name="Velazquez E."/>
        </authorList>
    </citation>
    <scope>NUCLEOTIDE SEQUENCE [LARGE SCALE GENOMIC DNA]</scope>
    <source>
        <strain evidence="4 5">RZME27</strain>
    </source>
</reference>